<evidence type="ECO:0000256" key="2">
    <source>
        <dbReference type="ARBA" id="ARBA00022692"/>
    </source>
</evidence>
<evidence type="ECO:0000256" key="4">
    <source>
        <dbReference type="ARBA" id="ARBA00022989"/>
    </source>
</evidence>
<organism evidence="8 9">
    <name type="scientific">Suillus luteus UH-Slu-Lm8-n1</name>
    <dbReference type="NCBI Taxonomy" id="930992"/>
    <lineage>
        <taxon>Eukaryota</taxon>
        <taxon>Fungi</taxon>
        <taxon>Dikarya</taxon>
        <taxon>Basidiomycota</taxon>
        <taxon>Agaricomycotina</taxon>
        <taxon>Agaricomycetes</taxon>
        <taxon>Agaricomycetidae</taxon>
        <taxon>Boletales</taxon>
        <taxon>Suillineae</taxon>
        <taxon>Suillaceae</taxon>
        <taxon>Suillus</taxon>
    </lineage>
</organism>
<evidence type="ECO:0000256" key="5">
    <source>
        <dbReference type="ARBA" id="ARBA00023128"/>
    </source>
</evidence>
<dbReference type="OrthoDB" id="1913277at2759"/>
<dbReference type="GO" id="GO:0045271">
    <property type="term" value="C:respiratory chain complex I"/>
    <property type="evidence" value="ECO:0007669"/>
    <property type="project" value="InterPro"/>
</dbReference>
<dbReference type="GO" id="GO:0005743">
    <property type="term" value="C:mitochondrial inner membrane"/>
    <property type="evidence" value="ECO:0007669"/>
    <property type="project" value="UniProtKB-SubCell"/>
</dbReference>
<gene>
    <name evidence="8" type="ORF">CY34DRAFT_798940</name>
</gene>
<feature type="compositionally biased region" description="Basic and acidic residues" evidence="7">
    <location>
        <begin position="134"/>
        <end position="143"/>
    </location>
</feature>
<dbReference type="GO" id="GO:0006120">
    <property type="term" value="P:mitochondrial electron transport, NADH to ubiquinone"/>
    <property type="evidence" value="ECO:0007669"/>
    <property type="project" value="InterPro"/>
</dbReference>
<dbReference type="PANTHER" id="PTHR21382">
    <property type="entry name" value="NADH-UBIQUINONE OXIDOREDUCTASE SUBUNIT"/>
    <property type="match status" value="1"/>
</dbReference>
<dbReference type="EMBL" id="KN835143">
    <property type="protein sequence ID" value="KIK47857.1"/>
    <property type="molecule type" value="Genomic_DNA"/>
</dbReference>
<evidence type="ECO:0000313" key="9">
    <source>
        <dbReference type="Proteomes" id="UP000054485"/>
    </source>
</evidence>
<evidence type="ECO:0000256" key="3">
    <source>
        <dbReference type="ARBA" id="ARBA00022792"/>
    </source>
</evidence>
<comment type="subcellular location">
    <subcellularLocation>
        <location evidence="1">Mitochondrion inner membrane</location>
        <topology evidence="1">Multi-pass membrane protein</topology>
    </subcellularLocation>
</comment>
<protein>
    <submittedName>
        <fullName evidence="8">Unplaced genomic scaffold CY34scaffold_12, whole genome shotgun sequence</fullName>
    </submittedName>
</protein>
<evidence type="ECO:0000256" key="1">
    <source>
        <dbReference type="ARBA" id="ARBA00004448"/>
    </source>
</evidence>
<feature type="region of interest" description="Disordered" evidence="7">
    <location>
        <begin position="134"/>
        <end position="159"/>
    </location>
</feature>
<keyword evidence="4" id="KW-1133">Transmembrane helix</keyword>
<keyword evidence="5" id="KW-0496">Mitochondrion</keyword>
<name>A0A0D0BQ89_9AGAM</name>
<dbReference type="PANTHER" id="PTHR21382:SF1">
    <property type="entry name" value="NADH DEHYDROGENASE [UBIQUINONE] 1 ALPHA SUBCOMPLEX SUBUNIT 11"/>
    <property type="match status" value="1"/>
</dbReference>
<keyword evidence="6" id="KW-0472">Membrane</keyword>
<keyword evidence="3" id="KW-0999">Mitochondrion inner membrane</keyword>
<keyword evidence="2" id="KW-0812">Transmembrane</keyword>
<dbReference type="Proteomes" id="UP000054485">
    <property type="component" value="Unassembled WGS sequence"/>
</dbReference>
<dbReference type="AlphaFoldDB" id="A0A0D0BQ89"/>
<sequence length="159" mass="16052">MSGLPPQPSEDAFEPKPALRNAATIGLQAGIVGAFVSAVQNALGSHSRGAAGFLTRSGGTVGTFAAMGAAFAFTESAVANQQATNDALNGIAGGCAAGFLAGLRTRSIPVALGSCAVIGAAMGTFDYAGEIAGRSKEEKEEKRKKFFKSVPQPVHHASE</sequence>
<dbReference type="STRING" id="930992.A0A0D0BQ89"/>
<dbReference type="InterPro" id="IPR039205">
    <property type="entry name" value="NDUFA11"/>
</dbReference>
<proteinExistence type="predicted"/>
<reference evidence="8 9" key="1">
    <citation type="submission" date="2014-04" db="EMBL/GenBank/DDBJ databases">
        <authorList>
            <consortium name="DOE Joint Genome Institute"/>
            <person name="Kuo A."/>
            <person name="Ruytinx J."/>
            <person name="Rineau F."/>
            <person name="Colpaert J."/>
            <person name="Kohler A."/>
            <person name="Nagy L.G."/>
            <person name="Floudas D."/>
            <person name="Copeland A."/>
            <person name="Barry K.W."/>
            <person name="Cichocki N."/>
            <person name="Veneault-Fourrey C."/>
            <person name="LaButti K."/>
            <person name="Lindquist E.A."/>
            <person name="Lipzen A."/>
            <person name="Lundell T."/>
            <person name="Morin E."/>
            <person name="Murat C."/>
            <person name="Sun H."/>
            <person name="Tunlid A."/>
            <person name="Henrissat B."/>
            <person name="Grigoriev I.V."/>
            <person name="Hibbett D.S."/>
            <person name="Martin F."/>
            <person name="Nordberg H.P."/>
            <person name="Cantor M.N."/>
            <person name="Hua S.X."/>
        </authorList>
    </citation>
    <scope>NUCLEOTIDE SEQUENCE [LARGE SCALE GENOMIC DNA]</scope>
    <source>
        <strain evidence="8 9">UH-Slu-Lm8-n1</strain>
    </source>
</reference>
<accession>A0A0D0BQ89</accession>
<evidence type="ECO:0000256" key="6">
    <source>
        <dbReference type="ARBA" id="ARBA00023136"/>
    </source>
</evidence>
<evidence type="ECO:0000313" key="8">
    <source>
        <dbReference type="EMBL" id="KIK47857.1"/>
    </source>
</evidence>
<dbReference type="InParanoid" id="A0A0D0BQ89"/>
<keyword evidence="9" id="KW-1185">Reference proteome</keyword>
<evidence type="ECO:0000256" key="7">
    <source>
        <dbReference type="SAM" id="MobiDB-lite"/>
    </source>
</evidence>
<reference evidence="9" key="2">
    <citation type="submission" date="2015-01" db="EMBL/GenBank/DDBJ databases">
        <title>Evolutionary Origins and Diversification of the Mycorrhizal Mutualists.</title>
        <authorList>
            <consortium name="DOE Joint Genome Institute"/>
            <consortium name="Mycorrhizal Genomics Consortium"/>
            <person name="Kohler A."/>
            <person name="Kuo A."/>
            <person name="Nagy L.G."/>
            <person name="Floudas D."/>
            <person name="Copeland A."/>
            <person name="Barry K.W."/>
            <person name="Cichocki N."/>
            <person name="Veneault-Fourrey C."/>
            <person name="LaButti K."/>
            <person name="Lindquist E.A."/>
            <person name="Lipzen A."/>
            <person name="Lundell T."/>
            <person name="Morin E."/>
            <person name="Murat C."/>
            <person name="Riley R."/>
            <person name="Ohm R."/>
            <person name="Sun H."/>
            <person name="Tunlid A."/>
            <person name="Henrissat B."/>
            <person name="Grigoriev I.V."/>
            <person name="Hibbett D.S."/>
            <person name="Martin F."/>
        </authorList>
    </citation>
    <scope>NUCLEOTIDE SEQUENCE [LARGE SCALE GENOMIC DNA]</scope>
    <source>
        <strain evidence="9">UH-Slu-Lm8-n1</strain>
    </source>
</reference>
<dbReference type="HOGENOM" id="CLU_088319_1_0_1"/>